<dbReference type="EMBL" id="SGJD01000201">
    <property type="protein sequence ID" value="KAB0406333.1"/>
    <property type="molecule type" value="Genomic_DNA"/>
</dbReference>
<dbReference type="InterPro" id="IPR052377">
    <property type="entry name" value="Mitochondrial_ECH-domain"/>
</dbReference>
<keyword evidence="6" id="KW-0496">Mitochondrion</keyword>
<dbReference type="InterPro" id="IPR029045">
    <property type="entry name" value="ClpP/crotonase-like_dom_sf"/>
</dbReference>
<accession>A0A6A1QH49</accession>
<evidence type="ECO:0000256" key="5">
    <source>
        <dbReference type="ARBA" id="ARBA00023098"/>
    </source>
</evidence>
<evidence type="ECO:0000256" key="8">
    <source>
        <dbReference type="ARBA" id="ARBA00040545"/>
    </source>
</evidence>
<evidence type="ECO:0000313" key="10">
    <source>
        <dbReference type="Proteomes" id="UP000437017"/>
    </source>
</evidence>
<gene>
    <name evidence="9" type="ORF">E2I00_009090</name>
</gene>
<dbReference type="InterPro" id="IPR014748">
    <property type="entry name" value="Enoyl-CoA_hydra_C"/>
</dbReference>
<dbReference type="PANTHER" id="PTHR43602">
    <property type="match status" value="1"/>
</dbReference>
<reference evidence="9 10" key="1">
    <citation type="journal article" date="2019" name="PLoS ONE">
        <title>Genomic analyses reveal an absence of contemporary introgressive admixture between fin whales and blue whales, despite known hybrids.</title>
        <authorList>
            <person name="Westbury M.V."/>
            <person name="Petersen B."/>
            <person name="Lorenzen E.D."/>
        </authorList>
    </citation>
    <scope>NUCLEOTIDE SEQUENCE [LARGE SCALE GENOMIC DNA]</scope>
    <source>
        <strain evidence="9">FinWhale-01</strain>
    </source>
</reference>
<dbReference type="OrthoDB" id="2139957at2759"/>
<dbReference type="GO" id="GO:0005739">
    <property type="term" value="C:mitochondrion"/>
    <property type="evidence" value="ECO:0007669"/>
    <property type="project" value="UniProtKB-SubCell"/>
</dbReference>
<comment type="function">
    <text evidence="7">May play a role in fatty acid biosynthesis and insulin sensitivity.</text>
</comment>
<keyword evidence="3" id="KW-0276">Fatty acid metabolism</keyword>
<evidence type="ECO:0000256" key="2">
    <source>
        <dbReference type="ARBA" id="ARBA00005254"/>
    </source>
</evidence>
<dbReference type="Proteomes" id="UP000437017">
    <property type="component" value="Unassembled WGS sequence"/>
</dbReference>
<proteinExistence type="inferred from homology"/>
<evidence type="ECO:0000256" key="4">
    <source>
        <dbReference type="ARBA" id="ARBA00022946"/>
    </source>
</evidence>
<dbReference type="CDD" id="cd06558">
    <property type="entry name" value="crotonase-like"/>
    <property type="match status" value="1"/>
</dbReference>
<dbReference type="SUPFAM" id="SSF52096">
    <property type="entry name" value="ClpP/crotonase"/>
    <property type="match status" value="1"/>
</dbReference>
<name>A0A6A1QH49_BALPH</name>
<evidence type="ECO:0000256" key="6">
    <source>
        <dbReference type="ARBA" id="ARBA00023128"/>
    </source>
</evidence>
<sequence length="147" mass="15694">MLRSLQNDILHEAESQDLKVMMLIQNHPVPVIAMVNGLASAAGCQLVASCDIAVASDKSSFAAPGVNIGLFCSTPGVALGRAVPRKVASLSRPVLSLGKAAFYRQLAQDLRTAYHLTSQTMVDNLGLPDGQEGVKAFLQKRKPVWSH</sequence>
<organism evidence="9 10">
    <name type="scientific">Balaenoptera physalus</name>
    <name type="common">Fin whale</name>
    <name type="synonym">Balaena physalus</name>
    <dbReference type="NCBI Taxonomy" id="9770"/>
    <lineage>
        <taxon>Eukaryota</taxon>
        <taxon>Metazoa</taxon>
        <taxon>Chordata</taxon>
        <taxon>Craniata</taxon>
        <taxon>Vertebrata</taxon>
        <taxon>Euteleostomi</taxon>
        <taxon>Mammalia</taxon>
        <taxon>Eutheria</taxon>
        <taxon>Laurasiatheria</taxon>
        <taxon>Artiodactyla</taxon>
        <taxon>Whippomorpha</taxon>
        <taxon>Cetacea</taxon>
        <taxon>Mysticeti</taxon>
        <taxon>Balaenopteridae</taxon>
        <taxon>Balaenoptera</taxon>
    </lineage>
</organism>
<comment type="subcellular location">
    <subcellularLocation>
        <location evidence="1">Mitochondrion</location>
    </subcellularLocation>
</comment>
<keyword evidence="5" id="KW-0443">Lipid metabolism</keyword>
<evidence type="ECO:0000256" key="3">
    <source>
        <dbReference type="ARBA" id="ARBA00022832"/>
    </source>
</evidence>
<protein>
    <recommendedName>
        <fullName evidence="8">Enoyl-CoA hydratase domain-containing protein 3, mitochondrial</fullName>
    </recommendedName>
</protein>
<dbReference type="Gene3D" id="3.90.226.10">
    <property type="entry name" value="2-enoyl-CoA Hydratase, Chain A, domain 1"/>
    <property type="match status" value="1"/>
</dbReference>
<dbReference type="GO" id="GO:0006631">
    <property type="term" value="P:fatty acid metabolic process"/>
    <property type="evidence" value="ECO:0007669"/>
    <property type="project" value="UniProtKB-KW"/>
</dbReference>
<comment type="caution">
    <text evidence="9">The sequence shown here is derived from an EMBL/GenBank/DDBJ whole genome shotgun (WGS) entry which is preliminary data.</text>
</comment>
<comment type="similarity">
    <text evidence="2">Belongs to the enoyl-CoA hydratase/isomerase family.</text>
</comment>
<keyword evidence="10" id="KW-1185">Reference proteome</keyword>
<dbReference type="GO" id="GO:0016836">
    <property type="term" value="F:hydro-lyase activity"/>
    <property type="evidence" value="ECO:0007669"/>
    <property type="project" value="TreeGrafter"/>
</dbReference>
<dbReference type="AlphaFoldDB" id="A0A6A1QH49"/>
<evidence type="ECO:0000256" key="7">
    <source>
        <dbReference type="ARBA" id="ARBA00037410"/>
    </source>
</evidence>
<dbReference type="Pfam" id="PF00378">
    <property type="entry name" value="ECH_1"/>
    <property type="match status" value="1"/>
</dbReference>
<dbReference type="Gene3D" id="1.10.12.10">
    <property type="entry name" value="Lyase 2-enoyl-coa Hydratase, Chain A, domain 2"/>
    <property type="match status" value="1"/>
</dbReference>
<evidence type="ECO:0000313" key="9">
    <source>
        <dbReference type="EMBL" id="KAB0406333.1"/>
    </source>
</evidence>
<dbReference type="PANTHER" id="PTHR43602:SF1">
    <property type="entry name" value="ENOYL-COA HYDRATASE DOMAIN-CONTAINING PROTEIN 3, MITOCHONDRIAL"/>
    <property type="match status" value="1"/>
</dbReference>
<keyword evidence="4" id="KW-0809">Transit peptide</keyword>
<dbReference type="InterPro" id="IPR001753">
    <property type="entry name" value="Enoyl-CoA_hydra/iso"/>
</dbReference>
<evidence type="ECO:0000256" key="1">
    <source>
        <dbReference type="ARBA" id="ARBA00004173"/>
    </source>
</evidence>